<dbReference type="AlphaFoldDB" id="A0A382C7Y9"/>
<name>A0A382C7Y9_9ZZZZ</name>
<dbReference type="PANTHER" id="PTHR41349">
    <property type="match status" value="1"/>
</dbReference>
<dbReference type="EMBL" id="UINC01033231">
    <property type="protein sequence ID" value="SVB22180.1"/>
    <property type="molecule type" value="Genomic_DNA"/>
</dbReference>
<protein>
    <recommendedName>
        <fullName evidence="1">Endonuclease/exonuclease/phosphatase domain-containing protein</fullName>
    </recommendedName>
</protein>
<feature type="non-terminal residue" evidence="2">
    <location>
        <position position="1"/>
    </location>
</feature>
<feature type="domain" description="Endonuclease/exonuclease/phosphatase" evidence="1">
    <location>
        <begin position="5"/>
        <end position="213"/>
    </location>
</feature>
<organism evidence="2">
    <name type="scientific">marine metagenome</name>
    <dbReference type="NCBI Taxonomy" id="408172"/>
    <lineage>
        <taxon>unclassified sequences</taxon>
        <taxon>metagenomes</taxon>
        <taxon>ecological metagenomes</taxon>
    </lineage>
</organism>
<gene>
    <name evidence="2" type="ORF">METZ01_LOCUS175034</name>
</gene>
<dbReference type="Gene3D" id="3.60.10.10">
    <property type="entry name" value="Endonuclease/exonuclease/phosphatase"/>
    <property type="match status" value="1"/>
</dbReference>
<dbReference type="SUPFAM" id="SSF56219">
    <property type="entry name" value="DNase I-like"/>
    <property type="match status" value="1"/>
</dbReference>
<dbReference type="InterPro" id="IPR036691">
    <property type="entry name" value="Endo/exonu/phosph_ase_sf"/>
</dbReference>
<evidence type="ECO:0000259" key="1">
    <source>
        <dbReference type="Pfam" id="PF03372"/>
    </source>
</evidence>
<dbReference type="PANTHER" id="PTHR41349:SF1">
    <property type="entry name" value="PROTEIN CBG08683"/>
    <property type="match status" value="1"/>
</dbReference>
<sequence>EVTAPPYRDSVAVLSRFPVIETFEHGARLALTEDETACVFGVHLSSSPYQPYQVRDGAFSRVEEVVESAETTRGREIDRVLAEISTRMKKRERVFLCGDFNEPSHLDWTDRSAAAGFHFKTMVPWPCSSKIIASGMVDSLRAVYPDECDFPAVTWTTVPGEGVGGAADVINEVHDRIDFVYHAGGDIRPVAAEIIGENEKHSDLVVVPYPSDHRAVVVRFCLNLELN</sequence>
<dbReference type="Pfam" id="PF03372">
    <property type="entry name" value="Exo_endo_phos"/>
    <property type="match status" value="1"/>
</dbReference>
<proteinExistence type="predicted"/>
<dbReference type="InterPro" id="IPR005135">
    <property type="entry name" value="Endo/exonuclease/phosphatase"/>
</dbReference>
<reference evidence="2" key="1">
    <citation type="submission" date="2018-05" db="EMBL/GenBank/DDBJ databases">
        <authorList>
            <person name="Lanie J.A."/>
            <person name="Ng W.-L."/>
            <person name="Kazmierczak K.M."/>
            <person name="Andrzejewski T.M."/>
            <person name="Davidsen T.M."/>
            <person name="Wayne K.J."/>
            <person name="Tettelin H."/>
            <person name="Glass J.I."/>
            <person name="Rusch D."/>
            <person name="Podicherti R."/>
            <person name="Tsui H.-C.T."/>
            <person name="Winkler M.E."/>
        </authorList>
    </citation>
    <scope>NUCLEOTIDE SEQUENCE</scope>
</reference>
<dbReference type="GO" id="GO:0003824">
    <property type="term" value="F:catalytic activity"/>
    <property type="evidence" value="ECO:0007669"/>
    <property type="project" value="InterPro"/>
</dbReference>
<accession>A0A382C7Y9</accession>
<evidence type="ECO:0000313" key="2">
    <source>
        <dbReference type="EMBL" id="SVB22180.1"/>
    </source>
</evidence>